<dbReference type="PANTHER" id="PTHR39515:SF2">
    <property type="entry name" value="HTH-TYPE TRANSCRIPTIONAL REGULATOR RV0880"/>
    <property type="match status" value="1"/>
</dbReference>
<dbReference type="InterPro" id="IPR000835">
    <property type="entry name" value="HTH_MarR-typ"/>
</dbReference>
<dbReference type="SMART" id="SM00347">
    <property type="entry name" value="HTH_MARR"/>
    <property type="match status" value="1"/>
</dbReference>
<protein>
    <submittedName>
        <fullName evidence="2">DNA-binding MarR family transcriptional regulator</fullName>
    </submittedName>
</protein>
<dbReference type="EMBL" id="JACHDB010000001">
    <property type="protein sequence ID" value="MBB5430304.1"/>
    <property type="molecule type" value="Genomic_DNA"/>
</dbReference>
<reference evidence="2 3" key="1">
    <citation type="submission" date="2020-08" db="EMBL/GenBank/DDBJ databases">
        <title>Sequencing the genomes of 1000 actinobacteria strains.</title>
        <authorList>
            <person name="Klenk H.-P."/>
        </authorList>
    </citation>
    <scope>NUCLEOTIDE SEQUENCE [LARGE SCALE GENOMIC DNA]</scope>
    <source>
        <strain evidence="2 3">DSM 44551</strain>
    </source>
</reference>
<dbReference type="AlphaFoldDB" id="A0A7W8QHV9"/>
<evidence type="ECO:0000313" key="2">
    <source>
        <dbReference type="EMBL" id="MBB5430304.1"/>
    </source>
</evidence>
<dbReference type="GO" id="GO:0003677">
    <property type="term" value="F:DNA binding"/>
    <property type="evidence" value="ECO:0007669"/>
    <property type="project" value="UniProtKB-KW"/>
</dbReference>
<dbReference type="InterPro" id="IPR036390">
    <property type="entry name" value="WH_DNA-bd_sf"/>
</dbReference>
<sequence>MNSCTGDLPHDLAAVLRELVLLTRRATSDMAVSSQQLGVLGSLAGGPRRVTALAEEHGVRTPTMTGMVTRLEQAGAVLRRPDAEDARAVAVELTEHGRELLAQGRAAREEFLARCLEEVDAADREAVRAALPALARLCARAPQE</sequence>
<evidence type="ECO:0000313" key="3">
    <source>
        <dbReference type="Proteomes" id="UP000572635"/>
    </source>
</evidence>
<dbReference type="GO" id="GO:0003700">
    <property type="term" value="F:DNA-binding transcription factor activity"/>
    <property type="evidence" value="ECO:0007669"/>
    <property type="project" value="InterPro"/>
</dbReference>
<dbReference type="InterPro" id="IPR052526">
    <property type="entry name" value="HTH-type_Bedaq_tolerance"/>
</dbReference>
<dbReference type="InterPro" id="IPR036388">
    <property type="entry name" value="WH-like_DNA-bd_sf"/>
</dbReference>
<dbReference type="Proteomes" id="UP000572635">
    <property type="component" value="Unassembled WGS sequence"/>
</dbReference>
<gene>
    <name evidence="2" type="ORF">HDA36_000388</name>
</gene>
<proteinExistence type="predicted"/>
<dbReference type="Gene3D" id="1.10.10.10">
    <property type="entry name" value="Winged helix-like DNA-binding domain superfamily/Winged helix DNA-binding domain"/>
    <property type="match status" value="1"/>
</dbReference>
<feature type="domain" description="HTH marR-type" evidence="1">
    <location>
        <begin position="5"/>
        <end position="136"/>
    </location>
</feature>
<keyword evidence="2" id="KW-0238">DNA-binding</keyword>
<dbReference type="Pfam" id="PF01047">
    <property type="entry name" value="MarR"/>
    <property type="match status" value="1"/>
</dbReference>
<name>A0A7W8QHV9_9ACTN</name>
<dbReference type="RefSeq" id="WP_184388078.1">
    <property type="nucleotide sequence ID" value="NZ_BAAAJD010000076.1"/>
</dbReference>
<evidence type="ECO:0000259" key="1">
    <source>
        <dbReference type="PROSITE" id="PS50995"/>
    </source>
</evidence>
<organism evidence="2 3">
    <name type="scientific">Nocardiopsis composta</name>
    <dbReference type="NCBI Taxonomy" id="157465"/>
    <lineage>
        <taxon>Bacteria</taxon>
        <taxon>Bacillati</taxon>
        <taxon>Actinomycetota</taxon>
        <taxon>Actinomycetes</taxon>
        <taxon>Streptosporangiales</taxon>
        <taxon>Nocardiopsidaceae</taxon>
        <taxon>Nocardiopsis</taxon>
    </lineage>
</organism>
<dbReference type="SUPFAM" id="SSF46785">
    <property type="entry name" value="Winged helix' DNA-binding domain"/>
    <property type="match status" value="1"/>
</dbReference>
<dbReference type="PANTHER" id="PTHR39515">
    <property type="entry name" value="CONSERVED PROTEIN"/>
    <property type="match status" value="1"/>
</dbReference>
<keyword evidence="3" id="KW-1185">Reference proteome</keyword>
<accession>A0A7W8QHV9</accession>
<comment type="caution">
    <text evidence="2">The sequence shown here is derived from an EMBL/GenBank/DDBJ whole genome shotgun (WGS) entry which is preliminary data.</text>
</comment>
<dbReference type="PROSITE" id="PS50995">
    <property type="entry name" value="HTH_MARR_2"/>
    <property type="match status" value="1"/>
</dbReference>